<dbReference type="AlphaFoldDB" id="A0A397UW59"/>
<feature type="compositionally biased region" description="Low complexity" evidence="1">
    <location>
        <begin position="175"/>
        <end position="219"/>
    </location>
</feature>
<dbReference type="OrthoDB" id="10267344at2759"/>
<comment type="caution">
    <text evidence="2">The sequence shown here is derived from an EMBL/GenBank/DDBJ whole genome shotgun (WGS) entry which is preliminary data.</text>
</comment>
<gene>
    <name evidence="2" type="ORF">C2G38_2202619</name>
</gene>
<accession>A0A397UW59</accession>
<evidence type="ECO:0000313" key="3">
    <source>
        <dbReference type="Proteomes" id="UP000266673"/>
    </source>
</evidence>
<sequence length="327" mass="36855">MLAIPKIPETSREFQTIVEYLQSKTIPNDIQRHSTKKSNFIRRYKKFKVDNNFLYIRPIVKDGKIILEKRRIIPKYDKEMRALILGHFYNQSNYQEYHKTFSAISEKHIGITQEEVKAYVNQCPACAVTTSIKEKTDMRNVISLNKEASTVAGHLLKDVFKILGPSTILQSNNGSSGTTAASETTITTKTTVTTETTTASETTAASDNTTPDTTIPKTTISETTTPEMTTNKAAMEQRISHMLEIRQSINALLEKYRTKLGRRSVHTKKTANNTIETGTEVTIAPDYNMNQQTRKRKPQPNFSARGVFKSLKTNNHTAAVEMDGKNV</sequence>
<dbReference type="EMBL" id="QKWP01001099">
    <property type="protein sequence ID" value="RIB11763.1"/>
    <property type="molecule type" value="Genomic_DNA"/>
</dbReference>
<organism evidence="2 3">
    <name type="scientific">Gigaspora rosea</name>
    <dbReference type="NCBI Taxonomy" id="44941"/>
    <lineage>
        <taxon>Eukaryota</taxon>
        <taxon>Fungi</taxon>
        <taxon>Fungi incertae sedis</taxon>
        <taxon>Mucoromycota</taxon>
        <taxon>Glomeromycotina</taxon>
        <taxon>Glomeromycetes</taxon>
        <taxon>Diversisporales</taxon>
        <taxon>Gigasporaceae</taxon>
        <taxon>Gigaspora</taxon>
    </lineage>
</organism>
<keyword evidence="3" id="KW-1185">Reference proteome</keyword>
<proteinExistence type="predicted"/>
<protein>
    <submittedName>
        <fullName evidence="2">Uncharacterized protein</fullName>
    </submittedName>
</protein>
<reference evidence="2 3" key="1">
    <citation type="submission" date="2018-06" db="EMBL/GenBank/DDBJ databases">
        <title>Comparative genomics reveals the genomic features of Rhizophagus irregularis, R. cerebriforme, R. diaphanum and Gigaspora rosea, and their symbiotic lifestyle signature.</title>
        <authorList>
            <person name="Morin E."/>
            <person name="San Clemente H."/>
            <person name="Chen E.C.H."/>
            <person name="De La Providencia I."/>
            <person name="Hainaut M."/>
            <person name="Kuo A."/>
            <person name="Kohler A."/>
            <person name="Murat C."/>
            <person name="Tang N."/>
            <person name="Roy S."/>
            <person name="Loubradou J."/>
            <person name="Henrissat B."/>
            <person name="Grigoriev I.V."/>
            <person name="Corradi N."/>
            <person name="Roux C."/>
            <person name="Martin F.M."/>
        </authorList>
    </citation>
    <scope>NUCLEOTIDE SEQUENCE [LARGE SCALE GENOMIC DNA]</scope>
    <source>
        <strain evidence="2 3">DAOM 194757</strain>
    </source>
</reference>
<dbReference type="Proteomes" id="UP000266673">
    <property type="component" value="Unassembled WGS sequence"/>
</dbReference>
<evidence type="ECO:0000256" key="1">
    <source>
        <dbReference type="SAM" id="MobiDB-lite"/>
    </source>
</evidence>
<feature type="region of interest" description="Disordered" evidence="1">
    <location>
        <begin position="171"/>
        <end position="219"/>
    </location>
</feature>
<name>A0A397UW59_9GLOM</name>
<evidence type="ECO:0000313" key="2">
    <source>
        <dbReference type="EMBL" id="RIB11763.1"/>
    </source>
</evidence>